<dbReference type="InterPro" id="IPR036928">
    <property type="entry name" value="AS_sf"/>
</dbReference>
<dbReference type="RefSeq" id="WP_378390920.1">
    <property type="nucleotide sequence ID" value="NZ_JBHLWM010000008.1"/>
</dbReference>
<organism evidence="3 4">
    <name type="scientific">Rhodopseudomonas telluris</name>
    <dbReference type="NCBI Taxonomy" id="644215"/>
    <lineage>
        <taxon>Bacteria</taxon>
        <taxon>Pseudomonadati</taxon>
        <taxon>Pseudomonadota</taxon>
        <taxon>Alphaproteobacteria</taxon>
        <taxon>Hyphomicrobiales</taxon>
        <taxon>Nitrobacteraceae</taxon>
        <taxon>Rhodopseudomonas</taxon>
    </lineage>
</organism>
<dbReference type="Gene3D" id="3.90.1300.10">
    <property type="entry name" value="Amidase signature (AS) domain"/>
    <property type="match status" value="1"/>
</dbReference>
<dbReference type="PANTHER" id="PTHR11895:SF7">
    <property type="entry name" value="GLUTAMYL-TRNA(GLN) AMIDOTRANSFERASE SUBUNIT A, MITOCHONDRIAL"/>
    <property type="match status" value="1"/>
</dbReference>
<proteinExistence type="inferred from homology"/>
<dbReference type="PANTHER" id="PTHR11895">
    <property type="entry name" value="TRANSAMIDASE"/>
    <property type="match status" value="1"/>
</dbReference>
<evidence type="ECO:0000259" key="2">
    <source>
        <dbReference type="Pfam" id="PF01425"/>
    </source>
</evidence>
<name>A0ABV6EWU5_9BRAD</name>
<dbReference type="Proteomes" id="UP001589775">
    <property type="component" value="Unassembled WGS sequence"/>
</dbReference>
<gene>
    <name evidence="3" type="ORF">ACFFJ6_19550</name>
</gene>
<reference evidence="3 4" key="1">
    <citation type="submission" date="2024-09" db="EMBL/GenBank/DDBJ databases">
        <authorList>
            <person name="Sun Q."/>
            <person name="Mori K."/>
        </authorList>
    </citation>
    <scope>NUCLEOTIDE SEQUENCE [LARGE SCALE GENOMIC DNA]</scope>
    <source>
        <strain evidence="3 4">KCTC 23279</strain>
    </source>
</reference>
<sequence>MRFRPEARAYERSRCWSRLCRRATARAREVDMDKTKTRFETANNAMEMDKRSVIAALMAAPFVLKSGLAAAASDSPAAEAASTAPLCYASVDELKAMFQAGKASPVDLLKAQIKRIEALNPKVNCITYTHFDQAMKEAQESEARYRRGEARPLEGITVALKDDASRAGWKTTQGSLLFKDAPPATENVAIVDMLEAAGAVMPFQTTVPEFYLFVGASTRAFGTTRTPWNLAYSPGGSSAGSGAALAAGFATLATGSDMGGSIRLPASQNGIYGFRPTFGRVASGEVPMATNGPMARRFDDLVHLQNAIVGPSEKCMAAIRPRLDYPARYADLSGWRIAVDWGADIAEVTPAMKDAMLRGIEALRAAGCVVDEVDCGFSKKDFNTYAHGLMATSIGVLVGIANGGRDQLSPYMTDILDQVAGAAAGPREADATEALLARWHLQVQQRVYGKGYRILLMPTMATSLVGADMFKSKDSNVPLLEGSGLAYALTWPWNLLNRYPIVDVPLGIVEDRMPAGMQVIGQTFSDLDTFQFAFNWSRLAQPLFADGRFPTFA</sequence>
<protein>
    <submittedName>
        <fullName evidence="3">Amidase</fullName>
    </submittedName>
</protein>
<comment type="similarity">
    <text evidence="1">Belongs to the amidase family.</text>
</comment>
<evidence type="ECO:0000256" key="1">
    <source>
        <dbReference type="ARBA" id="ARBA00009199"/>
    </source>
</evidence>
<evidence type="ECO:0000313" key="4">
    <source>
        <dbReference type="Proteomes" id="UP001589775"/>
    </source>
</evidence>
<keyword evidence="4" id="KW-1185">Reference proteome</keyword>
<feature type="domain" description="Amidase" evidence="2">
    <location>
        <begin position="107"/>
        <end position="526"/>
    </location>
</feature>
<comment type="caution">
    <text evidence="3">The sequence shown here is derived from an EMBL/GenBank/DDBJ whole genome shotgun (WGS) entry which is preliminary data.</text>
</comment>
<dbReference type="EMBL" id="JBHLWM010000008">
    <property type="protein sequence ID" value="MFC0242697.1"/>
    <property type="molecule type" value="Genomic_DNA"/>
</dbReference>
<evidence type="ECO:0000313" key="3">
    <source>
        <dbReference type="EMBL" id="MFC0242697.1"/>
    </source>
</evidence>
<dbReference type="SUPFAM" id="SSF75304">
    <property type="entry name" value="Amidase signature (AS) enzymes"/>
    <property type="match status" value="1"/>
</dbReference>
<dbReference type="InterPro" id="IPR000120">
    <property type="entry name" value="Amidase"/>
</dbReference>
<dbReference type="InterPro" id="IPR023631">
    <property type="entry name" value="Amidase_dom"/>
</dbReference>
<accession>A0ABV6EWU5</accession>
<dbReference type="Pfam" id="PF01425">
    <property type="entry name" value="Amidase"/>
    <property type="match status" value="1"/>
</dbReference>